<reference evidence="2" key="2">
    <citation type="journal article" date="2016" name="Int. J. Syst. Evol. Microbiol.">
        <title>Complete genome sequence and cell structure of Limnochorda pilosa, a Gram-negative spore-former within the phylum Firmicutes.</title>
        <authorList>
            <person name="Watanabe M."/>
            <person name="Kojima H."/>
            <person name="Fukui M."/>
        </authorList>
    </citation>
    <scope>NUCLEOTIDE SEQUENCE [LARGE SCALE GENOMIC DNA]</scope>
    <source>
        <strain evidence="2">HC45</strain>
    </source>
</reference>
<proteinExistence type="predicted"/>
<dbReference type="KEGG" id="lpil:LIP_1977"/>
<dbReference type="AlphaFoldDB" id="A0A0K2SL27"/>
<dbReference type="STRING" id="1555112.LIP_1977"/>
<reference evidence="2" key="1">
    <citation type="submission" date="2015-07" db="EMBL/GenBank/DDBJ databases">
        <title>Complete genome sequence and phylogenetic analysis of Limnochorda pilosa.</title>
        <authorList>
            <person name="Watanabe M."/>
            <person name="Kojima H."/>
            <person name="Fukui M."/>
        </authorList>
    </citation>
    <scope>NUCLEOTIDE SEQUENCE [LARGE SCALE GENOMIC DNA]</scope>
    <source>
        <strain evidence="2">HC45</strain>
    </source>
</reference>
<dbReference type="EMBL" id="AP014924">
    <property type="protein sequence ID" value="BAS27818.1"/>
    <property type="molecule type" value="Genomic_DNA"/>
</dbReference>
<evidence type="ECO:0000313" key="2">
    <source>
        <dbReference type="Proteomes" id="UP000065807"/>
    </source>
</evidence>
<keyword evidence="2" id="KW-1185">Reference proteome</keyword>
<protein>
    <submittedName>
        <fullName evidence="1">Uncharacterized protein</fullName>
    </submittedName>
</protein>
<organism evidence="1 2">
    <name type="scientific">Limnochorda pilosa</name>
    <dbReference type="NCBI Taxonomy" id="1555112"/>
    <lineage>
        <taxon>Bacteria</taxon>
        <taxon>Bacillati</taxon>
        <taxon>Bacillota</taxon>
        <taxon>Limnochordia</taxon>
        <taxon>Limnochordales</taxon>
        <taxon>Limnochordaceae</taxon>
        <taxon>Limnochorda</taxon>
    </lineage>
</organism>
<accession>A0A0K2SL27</accession>
<dbReference type="Proteomes" id="UP000065807">
    <property type="component" value="Chromosome"/>
</dbReference>
<name>A0A0K2SL27_LIMPI</name>
<gene>
    <name evidence="1" type="ORF">LIP_1977</name>
</gene>
<evidence type="ECO:0000313" key="1">
    <source>
        <dbReference type="EMBL" id="BAS27818.1"/>
    </source>
</evidence>
<sequence length="60" mass="6680">MRSLGYTAARFGARDSTREIGPGRRLAGIRTRPVSEIETTFTVIVAQRLNLDAFCDRVLP</sequence>